<feature type="region of interest" description="Disordered" evidence="1">
    <location>
        <begin position="188"/>
        <end position="210"/>
    </location>
</feature>
<sequence length="225" mass="24388">MYQQTLLLYFSHIFVYILLVSLIVLYLWKACDNHLRQLKGSRLGRFAFHELTSNIDLFNPLDAPLHVLFVQSDAGVNGEIFAHFEHQFDSFVVSPGQTVNSGDLPNVLLTQGTLNSLDIIPLGKIDTFSAVTAQVGDGGYVVPWLQLTQPGVPTTYSLDIAGLDVGLPKLKAMASSVSESSVAATATTKSESALSEAASQGARTTSEGEKLPTWRWARTLCSPTS</sequence>
<evidence type="ECO:0000256" key="2">
    <source>
        <dbReference type="SAM" id="Phobius"/>
    </source>
</evidence>
<name>A0A4S8LT24_DENBC</name>
<dbReference type="EMBL" id="ML179288">
    <property type="protein sequence ID" value="THU92088.1"/>
    <property type="molecule type" value="Genomic_DNA"/>
</dbReference>
<evidence type="ECO:0000313" key="4">
    <source>
        <dbReference type="Proteomes" id="UP000297245"/>
    </source>
</evidence>
<organism evidence="3 4">
    <name type="scientific">Dendrothele bispora (strain CBS 962.96)</name>
    <dbReference type="NCBI Taxonomy" id="1314807"/>
    <lineage>
        <taxon>Eukaryota</taxon>
        <taxon>Fungi</taxon>
        <taxon>Dikarya</taxon>
        <taxon>Basidiomycota</taxon>
        <taxon>Agaricomycotina</taxon>
        <taxon>Agaricomycetes</taxon>
        <taxon>Agaricomycetidae</taxon>
        <taxon>Agaricales</taxon>
        <taxon>Agaricales incertae sedis</taxon>
        <taxon>Dendrothele</taxon>
    </lineage>
</organism>
<proteinExistence type="predicted"/>
<dbReference type="Proteomes" id="UP000297245">
    <property type="component" value="Unassembled WGS sequence"/>
</dbReference>
<keyword evidence="4" id="KW-1185">Reference proteome</keyword>
<accession>A0A4S8LT24</accession>
<evidence type="ECO:0000313" key="3">
    <source>
        <dbReference type="EMBL" id="THU92088.1"/>
    </source>
</evidence>
<feature type="transmembrane region" description="Helical" evidence="2">
    <location>
        <begin position="6"/>
        <end position="28"/>
    </location>
</feature>
<dbReference type="OrthoDB" id="3251634at2759"/>
<reference evidence="3 4" key="1">
    <citation type="journal article" date="2019" name="Nat. Ecol. Evol.">
        <title>Megaphylogeny resolves global patterns of mushroom evolution.</title>
        <authorList>
            <person name="Varga T."/>
            <person name="Krizsan K."/>
            <person name="Foldi C."/>
            <person name="Dima B."/>
            <person name="Sanchez-Garcia M."/>
            <person name="Sanchez-Ramirez S."/>
            <person name="Szollosi G.J."/>
            <person name="Szarkandi J.G."/>
            <person name="Papp V."/>
            <person name="Albert L."/>
            <person name="Andreopoulos W."/>
            <person name="Angelini C."/>
            <person name="Antonin V."/>
            <person name="Barry K.W."/>
            <person name="Bougher N.L."/>
            <person name="Buchanan P."/>
            <person name="Buyck B."/>
            <person name="Bense V."/>
            <person name="Catcheside P."/>
            <person name="Chovatia M."/>
            <person name="Cooper J."/>
            <person name="Damon W."/>
            <person name="Desjardin D."/>
            <person name="Finy P."/>
            <person name="Geml J."/>
            <person name="Haridas S."/>
            <person name="Hughes K."/>
            <person name="Justo A."/>
            <person name="Karasinski D."/>
            <person name="Kautmanova I."/>
            <person name="Kiss B."/>
            <person name="Kocsube S."/>
            <person name="Kotiranta H."/>
            <person name="LaButti K.M."/>
            <person name="Lechner B.E."/>
            <person name="Liimatainen K."/>
            <person name="Lipzen A."/>
            <person name="Lukacs Z."/>
            <person name="Mihaltcheva S."/>
            <person name="Morgado L.N."/>
            <person name="Niskanen T."/>
            <person name="Noordeloos M.E."/>
            <person name="Ohm R.A."/>
            <person name="Ortiz-Santana B."/>
            <person name="Ovrebo C."/>
            <person name="Racz N."/>
            <person name="Riley R."/>
            <person name="Savchenko A."/>
            <person name="Shiryaev A."/>
            <person name="Soop K."/>
            <person name="Spirin V."/>
            <person name="Szebenyi C."/>
            <person name="Tomsovsky M."/>
            <person name="Tulloss R.E."/>
            <person name="Uehling J."/>
            <person name="Grigoriev I.V."/>
            <person name="Vagvolgyi C."/>
            <person name="Papp T."/>
            <person name="Martin F.M."/>
            <person name="Miettinen O."/>
            <person name="Hibbett D.S."/>
            <person name="Nagy L.G."/>
        </authorList>
    </citation>
    <scope>NUCLEOTIDE SEQUENCE [LARGE SCALE GENOMIC DNA]</scope>
    <source>
        <strain evidence="3 4">CBS 962.96</strain>
    </source>
</reference>
<keyword evidence="2" id="KW-0472">Membrane</keyword>
<keyword evidence="2" id="KW-0812">Transmembrane</keyword>
<dbReference type="AlphaFoldDB" id="A0A4S8LT24"/>
<keyword evidence="2" id="KW-1133">Transmembrane helix</keyword>
<protein>
    <submittedName>
        <fullName evidence="3">Uncharacterized protein</fullName>
    </submittedName>
</protein>
<gene>
    <name evidence="3" type="ORF">K435DRAFT_672777</name>
</gene>
<feature type="compositionally biased region" description="Low complexity" evidence="1">
    <location>
        <begin position="188"/>
        <end position="199"/>
    </location>
</feature>
<evidence type="ECO:0000256" key="1">
    <source>
        <dbReference type="SAM" id="MobiDB-lite"/>
    </source>
</evidence>